<dbReference type="EMBL" id="CAJGYO010000018">
    <property type="protein sequence ID" value="CAD6335595.1"/>
    <property type="molecule type" value="Genomic_DNA"/>
</dbReference>
<dbReference type="AlphaFoldDB" id="A0A811RZW8"/>
<evidence type="ECO:0000256" key="3">
    <source>
        <dbReference type="ARBA" id="ARBA00022737"/>
    </source>
</evidence>
<dbReference type="Pfam" id="PF23559">
    <property type="entry name" value="WHD_DRP"/>
    <property type="match status" value="1"/>
</dbReference>
<evidence type="ECO:0000256" key="5">
    <source>
        <dbReference type="ARBA" id="ARBA00022821"/>
    </source>
</evidence>
<feature type="domain" description="Disease resistance R13L4/SHOC-2-like LRR" evidence="10">
    <location>
        <begin position="559"/>
        <end position="860"/>
    </location>
</feature>
<keyword evidence="2" id="KW-0433">Leucine-rich repeat</keyword>
<dbReference type="InterPro" id="IPR032675">
    <property type="entry name" value="LRR_dom_sf"/>
</dbReference>
<feature type="domain" description="Disease resistance protein winged helix" evidence="9">
    <location>
        <begin position="442"/>
        <end position="512"/>
    </location>
</feature>
<evidence type="ECO:0000259" key="9">
    <source>
        <dbReference type="Pfam" id="PF23559"/>
    </source>
</evidence>
<dbReference type="FunFam" id="1.10.10.10:FF:000322">
    <property type="entry name" value="Probable disease resistance protein At1g63360"/>
    <property type="match status" value="1"/>
</dbReference>
<evidence type="ECO:0000256" key="6">
    <source>
        <dbReference type="ARBA" id="ARBA00023054"/>
    </source>
</evidence>
<dbReference type="PANTHER" id="PTHR23155:SF1182">
    <property type="entry name" value="OS07G0186500 PROTEIN"/>
    <property type="match status" value="1"/>
</dbReference>
<dbReference type="InterPro" id="IPR036388">
    <property type="entry name" value="WH-like_DNA-bd_sf"/>
</dbReference>
<dbReference type="GO" id="GO:0009626">
    <property type="term" value="P:plant-type hypersensitive response"/>
    <property type="evidence" value="ECO:0007669"/>
    <property type="project" value="UniProtKB-ARBA"/>
</dbReference>
<dbReference type="CDD" id="cd14798">
    <property type="entry name" value="RX-CC_like"/>
    <property type="match status" value="1"/>
</dbReference>
<name>A0A811RZW8_9POAL</name>
<proteinExistence type="inferred from homology"/>
<evidence type="ECO:0000256" key="4">
    <source>
        <dbReference type="ARBA" id="ARBA00022741"/>
    </source>
</evidence>
<dbReference type="InterPro" id="IPR055414">
    <property type="entry name" value="LRR_R13L4/SHOC2-like"/>
</dbReference>
<dbReference type="InterPro" id="IPR002182">
    <property type="entry name" value="NB-ARC"/>
</dbReference>
<keyword evidence="3" id="KW-0677">Repeat</keyword>
<gene>
    <name evidence="11" type="ORF">NCGR_LOCUS59693</name>
</gene>
<dbReference type="InterPro" id="IPR027417">
    <property type="entry name" value="P-loop_NTPase"/>
</dbReference>
<dbReference type="Pfam" id="PF18052">
    <property type="entry name" value="Rx_N"/>
    <property type="match status" value="1"/>
</dbReference>
<evidence type="ECO:0000259" key="7">
    <source>
        <dbReference type="Pfam" id="PF00931"/>
    </source>
</evidence>
<accession>A0A811RZW8</accession>
<comment type="similarity">
    <text evidence="1">Belongs to the disease resistance NB-LRR family.</text>
</comment>
<dbReference type="InterPro" id="IPR044974">
    <property type="entry name" value="Disease_R_plants"/>
</dbReference>
<dbReference type="Proteomes" id="UP000604825">
    <property type="component" value="Unassembled WGS sequence"/>
</dbReference>
<evidence type="ECO:0000256" key="1">
    <source>
        <dbReference type="ARBA" id="ARBA00008894"/>
    </source>
</evidence>
<dbReference type="Gene3D" id="1.10.8.430">
    <property type="entry name" value="Helical domain of apoptotic protease-activating factors"/>
    <property type="match status" value="1"/>
</dbReference>
<evidence type="ECO:0000256" key="2">
    <source>
        <dbReference type="ARBA" id="ARBA00022614"/>
    </source>
</evidence>
<dbReference type="SUPFAM" id="SSF52058">
    <property type="entry name" value="L domain-like"/>
    <property type="match status" value="1"/>
</dbReference>
<organism evidence="11 12">
    <name type="scientific">Miscanthus lutarioriparius</name>
    <dbReference type="NCBI Taxonomy" id="422564"/>
    <lineage>
        <taxon>Eukaryota</taxon>
        <taxon>Viridiplantae</taxon>
        <taxon>Streptophyta</taxon>
        <taxon>Embryophyta</taxon>
        <taxon>Tracheophyta</taxon>
        <taxon>Spermatophyta</taxon>
        <taxon>Magnoliopsida</taxon>
        <taxon>Liliopsida</taxon>
        <taxon>Poales</taxon>
        <taxon>Poaceae</taxon>
        <taxon>PACMAD clade</taxon>
        <taxon>Panicoideae</taxon>
        <taxon>Andropogonodae</taxon>
        <taxon>Andropogoneae</taxon>
        <taxon>Saccharinae</taxon>
        <taxon>Miscanthus</taxon>
    </lineage>
</organism>
<dbReference type="GO" id="GO:0043531">
    <property type="term" value="F:ADP binding"/>
    <property type="evidence" value="ECO:0007669"/>
    <property type="project" value="InterPro"/>
</dbReference>
<keyword evidence="12" id="KW-1185">Reference proteome</keyword>
<dbReference type="GO" id="GO:0002758">
    <property type="term" value="P:innate immune response-activating signaling pathway"/>
    <property type="evidence" value="ECO:0007669"/>
    <property type="project" value="UniProtKB-ARBA"/>
</dbReference>
<dbReference type="InterPro" id="IPR058922">
    <property type="entry name" value="WHD_DRP"/>
</dbReference>
<dbReference type="Gene3D" id="1.20.5.4130">
    <property type="match status" value="1"/>
</dbReference>
<dbReference type="Gene3D" id="3.80.10.10">
    <property type="entry name" value="Ribonuclease Inhibitor"/>
    <property type="match status" value="1"/>
</dbReference>
<dbReference type="PANTHER" id="PTHR23155">
    <property type="entry name" value="DISEASE RESISTANCE PROTEIN RP"/>
    <property type="match status" value="1"/>
</dbReference>
<evidence type="ECO:0000259" key="8">
    <source>
        <dbReference type="Pfam" id="PF18052"/>
    </source>
</evidence>
<dbReference type="GO" id="GO:0042742">
    <property type="term" value="P:defense response to bacterium"/>
    <property type="evidence" value="ECO:0007669"/>
    <property type="project" value="UniProtKB-ARBA"/>
</dbReference>
<dbReference type="Pfam" id="PF00931">
    <property type="entry name" value="NB-ARC"/>
    <property type="match status" value="1"/>
</dbReference>
<keyword evidence="4" id="KW-0547">Nucleotide-binding</keyword>
<evidence type="ECO:0000259" key="10">
    <source>
        <dbReference type="Pfam" id="PF23598"/>
    </source>
</evidence>
<dbReference type="Pfam" id="PF23598">
    <property type="entry name" value="LRR_14"/>
    <property type="match status" value="1"/>
</dbReference>
<dbReference type="InterPro" id="IPR038005">
    <property type="entry name" value="RX-like_CC"/>
</dbReference>
<reference evidence="11" key="1">
    <citation type="submission" date="2020-10" db="EMBL/GenBank/DDBJ databases">
        <authorList>
            <person name="Han B."/>
            <person name="Lu T."/>
            <person name="Zhao Q."/>
            <person name="Huang X."/>
            <person name="Zhao Y."/>
        </authorList>
    </citation>
    <scope>NUCLEOTIDE SEQUENCE</scope>
</reference>
<dbReference type="FunFam" id="3.40.50.300:FF:001091">
    <property type="entry name" value="Probable disease resistance protein At1g61300"/>
    <property type="match status" value="1"/>
</dbReference>
<dbReference type="Gene3D" id="3.40.50.300">
    <property type="entry name" value="P-loop containing nucleotide triphosphate hydrolases"/>
    <property type="match status" value="1"/>
</dbReference>
<dbReference type="PRINTS" id="PR00364">
    <property type="entry name" value="DISEASERSIST"/>
</dbReference>
<sequence>MADSLFVVLKKIALSLGEEALGKIGTEMVVQVAPIMTDFEQSMKQIEGELLVLQAFIGQVSAQRVGDKAFDAWLDQVRDVAHEVEDIIDEYAYLTSQAALDTSSFFKRKFHQIKNFVAWQRFPSQISQVEARIQRLTEMRNRYDLSVGKQGKSSNLQLTNQLCMSDSAYLTDHSEIVGNVDEIGRLTEWLLEERQDRTLIAIFGMGGLGKTTIASTVYKDQKIKTSFDCHAWVVVSQTYQVEKLLREIINQLIGERASMPRGVMTMSRMRLVEVIQSHLQDRKYLIVLDDVWDKDAWLFLNYAFVRNSCGSKVLITTRRKDVSSLSEDSYVIELKTLKHADSWELFCKKAFRASKDNICPETIRSWANKIVAKCQGLPLAIVTIGSIMSYRGLEEQEWAFFYNQLSWQLANNPELSWVFNVLNLSLNDLPCYLRSCFLYCSLFPEDYKITRKLISKLWIAEGLVEDRGDGTTMEEVAECYLMELTQRSLLQVTERKACGRARTFLMHDLVREVTSIIAKKEKFGIAHGGAGTTQVAHGARRLCVQRGAQTLNSFSSSRLRSFILFDTEVPCSWVHDILSRFRLLRVLCLRFVNIEQVPDVVTELYNLRYIDFSYTKVKMIPASFRKLVNLQVLDLRCTYVEDLPMEITMLTNLRHLHVFLVHDLQLRSLNCLSATKIPGNICHLKNLQALQVVSANKDLVSQLGNLQLLRSLAIAEMRQSYIAELWNSLTKMPNLNRLLISMCNVKETLDLKTLKPLPNLTLFVLSGKLEGGLLPSIFSVKLKVLKLDWSSLKKDPVSSFSQMLNLVDLLLTGAYAGEQLTFCTTWFPNLKSLQLADMEHLSWIEIEDGTMMNLHVLLLAGLRNLKAVPEGIKYIRTLHEMFLTDMSNEFIIRLHGSDNHIVQHIPNINKFDSSDSQAVNNAIYLPWLAKKFGPGAIKYASINCGPSGS</sequence>
<dbReference type="InterPro" id="IPR041118">
    <property type="entry name" value="Rx_N"/>
</dbReference>
<evidence type="ECO:0000313" key="11">
    <source>
        <dbReference type="EMBL" id="CAD6335595.1"/>
    </source>
</evidence>
<dbReference type="SUPFAM" id="SSF52540">
    <property type="entry name" value="P-loop containing nucleoside triphosphate hydrolases"/>
    <property type="match status" value="1"/>
</dbReference>
<feature type="domain" description="Disease resistance N-terminal" evidence="8">
    <location>
        <begin position="27"/>
        <end position="102"/>
    </location>
</feature>
<evidence type="ECO:0000313" key="12">
    <source>
        <dbReference type="Proteomes" id="UP000604825"/>
    </source>
</evidence>
<protein>
    <submittedName>
        <fullName evidence="11">Uncharacterized protein</fullName>
    </submittedName>
</protein>
<dbReference type="OrthoDB" id="598235at2759"/>
<feature type="domain" description="NB-ARC" evidence="7">
    <location>
        <begin position="182"/>
        <end position="354"/>
    </location>
</feature>
<dbReference type="Gene3D" id="1.10.10.10">
    <property type="entry name" value="Winged helix-like DNA-binding domain superfamily/Winged helix DNA-binding domain"/>
    <property type="match status" value="1"/>
</dbReference>
<keyword evidence="5" id="KW-0611">Plant defense</keyword>
<dbReference type="InterPro" id="IPR042197">
    <property type="entry name" value="Apaf_helical"/>
</dbReference>
<comment type="caution">
    <text evidence="11">The sequence shown here is derived from an EMBL/GenBank/DDBJ whole genome shotgun (WGS) entry which is preliminary data.</text>
</comment>
<keyword evidence="6" id="KW-0175">Coiled coil</keyword>